<dbReference type="EMBL" id="CP010731">
    <property type="protein sequence ID" value="AUR01847.1"/>
    <property type="molecule type" value="Genomic_DNA"/>
</dbReference>
<accession>A0A2I7IRL6</accession>
<reference evidence="1 2" key="2">
    <citation type="journal article" date="2017" name="Genome Biol. Evol.">
        <title>Trajectories and Drivers of Genome Evolution in Surface-Associated Marine Phaeobacter.</title>
        <authorList>
            <person name="Freese H.M."/>
            <person name="Sikorski J."/>
            <person name="Bunk B."/>
            <person name="Scheuner C."/>
            <person name="Meier-Kolthoff J.P."/>
            <person name="Sproer C."/>
            <person name="Gram L."/>
            <person name="Overmann J."/>
        </authorList>
    </citation>
    <scope>NUCLEOTIDE SEQUENCE [LARGE SCALE GENOMIC DNA]</scope>
    <source>
        <strain evidence="1 2">P88</strain>
        <plasmid evidence="2">pp88_f</plasmid>
    </source>
</reference>
<protein>
    <submittedName>
        <fullName evidence="1">Uncharacterized protein</fullName>
    </submittedName>
</protein>
<dbReference type="Proteomes" id="UP000236447">
    <property type="component" value="Plasmid pP88_f"/>
</dbReference>
<geneLocation type="plasmid" evidence="2">
    <name>pp88_f</name>
</geneLocation>
<sequence>MTEQQSLSTAPAQGSEGLTVALHIGAPFTDEDQLVWSLRKDAGRLLKDGVLVRRPGTYMKELTDLKGRAAKADVSEEDCGAFLDGVLREADASRVVLSMSSILGMPAWMLNGGRLYKNAGANTAALRSVFPQTRCEFFLGLCNPATLVPTAFGAQTQKDWYDFAGDTDLMALRWSEVVGDILSANPECGITVWCNEETPVVWPQVLGQVTGQGAGYRFAGETDILRQAMTEEGTRRLEAYLTARPKLSEAQRDQVRELFLSYFHSEDAVEEEIDLPGWSQGFVDTMTDRYFEDVELIRNIPGVTVIG</sequence>
<evidence type="ECO:0000313" key="1">
    <source>
        <dbReference type="EMBL" id="AUR01847.1"/>
    </source>
</evidence>
<dbReference type="AlphaFoldDB" id="A0A2I7IRL6"/>
<evidence type="ECO:0000313" key="2">
    <source>
        <dbReference type="Proteomes" id="UP000236447"/>
    </source>
</evidence>
<dbReference type="RefSeq" id="WP_014889480.1">
    <property type="nucleotide sequence ID" value="NZ_CANLFJ010000014.1"/>
</dbReference>
<name>A0A2I7IRL6_9RHOB</name>
<organism evidence="1 2">
    <name type="scientific">Phaeobacter inhibens</name>
    <dbReference type="NCBI Taxonomy" id="221822"/>
    <lineage>
        <taxon>Bacteria</taxon>
        <taxon>Pseudomonadati</taxon>
        <taxon>Pseudomonadota</taxon>
        <taxon>Alphaproteobacteria</taxon>
        <taxon>Rhodobacterales</taxon>
        <taxon>Roseobacteraceae</taxon>
        <taxon>Phaeobacter</taxon>
    </lineage>
</organism>
<reference evidence="1 2" key="1">
    <citation type="journal article" date="2017" name="Front. Microbiol.">
        <title>Phaeobacter piscinae sp. nov., a species of the Roseobacter group and potential aquaculture probiont.</title>
        <authorList>
            <person name="Sonnenschein E.C."/>
            <person name="Phippen C.B.W."/>
            <person name="Nielsen K.F."/>
            <person name="Mateiu R.V."/>
            <person name="Melchiorsen J."/>
            <person name="Gram L."/>
            <person name="Overmann J."/>
            <person name="Freese H.M."/>
        </authorList>
    </citation>
    <scope>NUCLEOTIDE SEQUENCE [LARGE SCALE GENOMIC DNA]</scope>
    <source>
        <strain evidence="1 2">P88</strain>
        <plasmid evidence="2">pp88_f</plasmid>
    </source>
</reference>
<proteinExistence type="predicted"/>
<gene>
    <name evidence="1" type="ORF">PhaeoP88_04535</name>
</gene>
<keyword evidence="1" id="KW-0614">Plasmid</keyword>